<dbReference type="OrthoDB" id="38359at10239"/>
<proteinExistence type="predicted"/>
<gene>
    <name evidence="1" type="ORF">kpv52_69</name>
</gene>
<reference evidence="1 2" key="1">
    <citation type="submission" date="2016-05" db="EMBL/GenBank/DDBJ databases">
        <title>Complete genome sequence of bacteriophage vB_KpnM_KpV52 lytic for Klebsiella pneumoniae.</title>
        <authorList>
            <person name="Komisarova E.V."/>
            <person name="Krasilnikova V.M."/>
            <person name="Kislichkina A.A."/>
            <person name="Myakinina V.P."/>
            <person name="Volozhantsev N.V."/>
        </authorList>
    </citation>
    <scope>NUCLEOTIDE SEQUENCE [LARGE SCALE GENOMIC DNA]</scope>
</reference>
<protein>
    <submittedName>
        <fullName evidence="1">Uncharacterized protein</fullName>
    </submittedName>
</protein>
<accession>A0A1I9SEY6</accession>
<sequence>MRIALIDDGDVIQAISSVDPTYHIRNKMSYRYPCLDTASLLRKLKDMEKRGLVTRVRSQYFLNNISWSVTK</sequence>
<keyword evidence="2" id="KW-1185">Reference proteome</keyword>
<name>A0A1I9SEY6_9CAUD</name>
<dbReference type="Proteomes" id="UP000222016">
    <property type="component" value="Genome"/>
</dbReference>
<organism evidence="1 2">
    <name type="scientific">Klebsiella phage vB_KpnM_KpV52</name>
    <dbReference type="NCBI Taxonomy" id="1912321"/>
    <lineage>
        <taxon>Viruses</taxon>
        <taxon>Duplodnaviria</taxon>
        <taxon>Heunggongvirae</taxon>
        <taxon>Uroviricota</taxon>
        <taxon>Caudoviricetes</taxon>
        <taxon>Jameshumphriesvirinae</taxon>
        <taxon>Sircambvirus</taxon>
        <taxon>Sircambvirus KpV52</taxon>
        <taxon>Jedunavirus KpV80</taxon>
    </lineage>
</organism>
<evidence type="ECO:0000313" key="1">
    <source>
        <dbReference type="EMBL" id="AOZ65413.1"/>
    </source>
</evidence>
<dbReference type="EMBL" id="KX237516">
    <property type="protein sequence ID" value="AOZ65413.1"/>
    <property type="molecule type" value="Genomic_DNA"/>
</dbReference>
<evidence type="ECO:0000313" key="2">
    <source>
        <dbReference type="Proteomes" id="UP000222016"/>
    </source>
</evidence>